<dbReference type="GO" id="GO:0010608">
    <property type="term" value="P:post-transcriptional regulation of gene expression"/>
    <property type="evidence" value="ECO:0007669"/>
    <property type="project" value="TreeGrafter"/>
</dbReference>
<evidence type="ECO:0000256" key="4">
    <source>
        <dbReference type="PROSITE-ProRule" id="PRU00317"/>
    </source>
</evidence>
<dbReference type="GO" id="GO:0005737">
    <property type="term" value="C:cytoplasm"/>
    <property type="evidence" value="ECO:0007669"/>
    <property type="project" value="TreeGrafter"/>
</dbReference>
<dbReference type="AlphaFoldDB" id="A0A0N5C0K0"/>
<evidence type="ECO:0000313" key="7">
    <source>
        <dbReference type="WBParaSite" id="SPAL_0001152800.1"/>
    </source>
</evidence>
<dbReference type="CDD" id="cd07920">
    <property type="entry name" value="Pumilio"/>
    <property type="match status" value="1"/>
</dbReference>
<dbReference type="Gene3D" id="1.25.10.10">
    <property type="entry name" value="Leucine-rich Repeat Variant"/>
    <property type="match status" value="1"/>
</dbReference>
<dbReference type="PROSITE" id="PS50302">
    <property type="entry name" value="PUM"/>
    <property type="match status" value="7"/>
</dbReference>
<feature type="domain" description="PUM-HD" evidence="5">
    <location>
        <begin position="205"/>
        <end position="549"/>
    </location>
</feature>
<dbReference type="PANTHER" id="PTHR12537">
    <property type="entry name" value="RNA BINDING PROTEIN PUMILIO-RELATED"/>
    <property type="match status" value="1"/>
</dbReference>
<keyword evidence="3" id="KW-0221">Differentiation</keyword>
<dbReference type="Proteomes" id="UP000046392">
    <property type="component" value="Unplaced"/>
</dbReference>
<feature type="repeat" description="Pumilio" evidence="4">
    <location>
        <begin position="297"/>
        <end position="333"/>
    </location>
</feature>
<feature type="repeat" description="Pumilio" evidence="4">
    <location>
        <begin position="488"/>
        <end position="523"/>
    </location>
</feature>
<dbReference type="Pfam" id="PF00806">
    <property type="entry name" value="PUF"/>
    <property type="match status" value="8"/>
</dbReference>
<dbReference type="WBParaSite" id="SPAL_0001152800.1">
    <property type="protein sequence ID" value="SPAL_0001152800.1"/>
    <property type="gene ID" value="SPAL_0001152800"/>
</dbReference>
<keyword evidence="1" id="KW-0217">Developmental protein</keyword>
<organism evidence="6 7">
    <name type="scientific">Strongyloides papillosus</name>
    <name type="common">Intestinal threadworm</name>
    <dbReference type="NCBI Taxonomy" id="174720"/>
    <lineage>
        <taxon>Eukaryota</taxon>
        <taxon>Metazoa</taxon>
        <taxon>Ecdysozoa</taxon>
        <taxon>Nematoda</taxon>
        <taxon>Chromadorea</taxon>
        <taxon>Rhabditida</taxon>
        <taxon>Tylenchina</taxon>
        <taxon>Panagrolaimomorpha</taxon>
        <taxon>Strongyloidoidea</taxon>
        <taxon>Strongyloididae</taxon>
        <taxon>Strongyloides</taxon>
    </lineage>
</organism>
<keyword evidence="6" id="KW-1185">Reference proteome</keyword>
<sequence length="550" mass="62747">MHTDTATCLKEFEDFLNSKQFEEGCYLIEEKKDELSGIDCPFDLPINDIQNLPSSHYDKMPAEERDLSWGVFERELLHPMNACDRTPCMHNNLVFSCCSTPILPLCPQAISPPVPPNIFAREPTLPDFWVTGHSPTSFNTCWTPPISPFSAESVTLDKGLDSFLANDNRQDLGLEKIFTLKNDAAQSPTKQECHFAVGGQKLSKQKSAKLLERCRNGKLEGLDLDNIKDNIFTFATDQFGSRYIQQMYDSASKEKKASAFTCLLPHIFTLSCDPFGNYIVQKLFASGDELQRSQMLEVLHGQILELSLDAYGCRVMQKALETGDSEEASYIANEIKDDIVRCMMDQHGNHVIQRIIVRISFNDYETILERIEKNKNGLSYVDLSLHQYACRVIQSIVKIMPSYLRPAMTEELYNHIDCLISHEYGNYVAQKMFVHGNFVERRKILKCFRNNLLFYSCNKYASNVIEFCLKNGTESERKVLIDTILNESTEKGLRLMIADQFGNYVIQQMISSSCGKLRSRLISTVMSLQNQLGNQSYYKNVYNKCTASRK</sequence>
<dbReference type="InterPro" id="IPR033133">
    <property type="entry name" value="PUM-HD"/>
</dbReference>
<dbReference type="STRING" id="174720.A0A0N5C0K0"/>
<evidence type="ECO:0000256" key="2">
    <source>
        <dbReference type="ARBA" id="ARBA00022737"/>
    </source>
</evidence>
<feature type="repeat" description="Pumilio" evidence="4">
    <location>
        <begin position="262"/>
        <end position="296"/>
    </location>
</feature>
<dbReference type="InterPro" id="IPR033712">
    <property type="entry name" value="Pumilio_RNA-bd"/>
</dbReference>
<evidence type="ECO:0000313" key="6">
    <source>
        <dbReference type="Proteomes" id="UP000046392"/>
    </source>
</evidence>
<dbReference type="InterPro" id="IPR011989">
    <property type="entry name" value="ARM-like"/>
</dbReference>
<evidence type="ECO:0000259" key="5">
    <source>
        <dbReference type="PROSITE" id="PS50303"/>
    </source>
</evidence>
<dbReference type="GO" id="GO:0030154">
    <property type="term" value="P:cell differentiation"/>
    <property type="evidence" value="ECO:0007669"/>
    <property type="project" value="UniProtKB-KW"/>
</dbReference>
<dbReference type="InterPro" id="IPR001313">
    <property type="entry name" value="Pumilio_RNA-bd_rpt"/>
</dbReference>
<proteinExistence type="predicted"/>
<keyword evidence="2" id="KW-0677">Repeat</keyword>
<feature type="repeat" description="Pumilio" evidence="4">
    <location>
        <begin position="447"/>
        <end position="482"/>
    </location>
</feature>
<accession>A0A0N5C0K0</accession>
<feature type="repeat" description="Pumilio" evidence="4">
    <location>
        <begin position="334"/>
        <end position="369"/>
    </location>
</feature>
<dbReference type="SMART" id="SM00025">
    <property type="entry name" value="Pumilio"/>
    <property type="match status" value="8"/>
</dbReference>
<dbReference type="InterPro" id="IPR016024">
    <property type="entry name" value="ARM-type_fold"/>
</dbReference>
<dbReference type="SUPFAM" id="SSF48371">
    <property type="entry name" value="ARM repeat"/>
    <property type="match status" value="1"/>
</dbReference>
<evidence type="ECO:0000256" key="1">
    <source>
        <dbReference type="ARBA" id="ARBA00022473"/>
    </source>
</evidence>
<feature type="repeat" description="Pumilio" evidence="4">
    <location>
        <begin position="411"/>
        <end position="446"/>
    </location>
</feature>
<protein>
    <submittedName>
        <fullName evidence="7">PUM-HD domain-containing protein</fullName>
    </submittedName>
</protein>
<dbReference type="GO" id="GO:0003729">
    <property type="term" value="F:mRNA binding"/>
    <property type="evidence" value="ECO:0007669"/>
    <property type="project" value="TreeGrafter"/>
</dbReference>
<name>A0A0N5C0K0_STREA</name>
<reference evidence="7" key="1">
    <citation type="submission" date="2017-02" db="UniProtKB">
        <authorList>
            <consortium name="WormBaseParasite"/>
        </authorList>
    </citation>
    <scope>IDENTIFICATION</scope>
</reference>
<dbReference type="PROSITE" id="PS50303">
    <property type="entry name" value="PUM_HD"/>
    <property type="match status" value="1"/>
</dbReference>
<evidence type="ECO:0000256" key="3">
    <source>
        <dbReference type="ARBA" id="ARBA00022782"/>
    </source>
</evidence>
<feature type="repeat" description="Pumilio" evidence="4">
    <location>
        <begin position="226"/>
        <end position="261"/>
    </location>
</feature>